<evidence type="ECO:0000256" key="4">
    <source>
        <dbReference type="ARBA" id="ARBA00022475"/>
    </source>
</evidence>
<feature type="transmembrane region" description="Helical" evidence="8">
    <location>
        <begin position="90"/>
        <end position="111"/>
    </location>
</feature>
<evidence type="ECO:0000256" key="5">
    <source>
        <dbReference type="ARBA" id="ARBA00022692"/>
    </source>
</evidence>
<keyword evidence="11" id="KW-1185">Reference proteome</keyword>
<evidence type="ECO:0000256" key="7">
    <source>
        <dbReference type="ARBA" id="ARBA00023136"/>
    </source>
</evidence>
<dbReference type="Pfam" id="PF07690">
    <property type="entry name" value="MFS_1"/>
    <property type="match status" value="1"/>
</dbReference>
<sequence length="433" mass="44833">MHWTHDLWRPSVYRVKIARNDGPAAGVGNRRTSAPARPIAWTGHARGSSGYRRILIALGAAGVATFAQLYSPQGILPLIGRSLRADAAQAALTVSAATLGLAVSVLGWAWVADRIGRARAMKIALSAAALIGLATPLAPSFAVLVVLRVAVGVALGGVPALAVAYLHEEVHRDQAPIAAGSYVSGTTIGGLLGRLVAAPFADLGGWRLGVGAVAVLAAIAALVFLLSVPAARGFVPDRRHRGTIRDAAAALTRCFRNPGLLVLYAQAFLLMGGFVATYNFLGYRLEGAPFDIPVSLTALIFLAYLAGTVSSRRAGALAARFGRRPVLLCCIATMIIGIGLTIPDRLPLILIGLLIMTAGFFGAHATAAGWVGARASVAKAQATSLYNLFYYAGSSLFGWLGGLAFVVGWTGTAVMVLALTVAALIIALLAARD</sequence>
<reference evidence="10 11" key="1">
    <citation type="submission" date="2016-10" db="EMBL/GenBank/DDBJ databases">
        <authorList>
            <person name="de Groot N.N."/>
        </authorList>
    </citation>
    <scope>NUCLEOTIDE SEQUENCE [LARGE SCALE GENOMIC DNA]</scope>
    <source>
        <strain evidence="10 11">DSM 21800</strain>
    </source>
</reference>
<evidence type="ECO:0000259" key="9">
    <source>
        <dbReference type="PROSITE" id="PS50850"/>
    </source>
</evidence>
<dbReference type="CDD" id="cd17324">
    <property type="entry name" value="MFS_NepI_like"/>
    <property type="match status" value="1"/>
</dbReference>
<accession>A0A1H1VX10</accession>
<feature type="transmembrane region" description="Helical" evidence="8">
    <location>
        <begin position="206"/>
        <end position="231"/>
    </location>
</feature>
<gene>
    <name evidence="10" type="ORF">SAMN04489812_3400</name>
</gene>
<keyword evidence="7 8" id="KW-0472">Membrane</keyword>
<keyword evidence="6 8" id="KW-1133">Transmembrane helix</keyword>
<dbReference type="PANTHER" id="PTHR43271:SF1">
    <property type="entry name" value="INNER MEMBRANE TRANSPORT PROTEIN YNFM"/>
    <property type="match status" value="1"/>
</dbReference>
<dbReference type="InterPro" id="IPR036259">
    <property type="entry name" value="MFS_trans_sf"/>
</dbReference>
<dbReference type="OrthoDB" id="63984at2"/>
<dbReference type="Proteomes" id="UP000199103">
    <property type="component" value="Chromosome I"/>
</dbReference>
<dbReference type="PANTHER" id="PTHR43271">
    <property type="entry name" value="BLL2771 PROTEIN"/>
    <property type="match status" value="1"/>
</dbReference>
<feature type="transmembrane region" description="Helical" evidence="8">
    <location>
        <begin position="385"/>
        <end position="407"/>
    </location>
</feature>
<evidence type="ECO:0000256" key="2">
    <source>
        <dbReference type="ARBA" id="ARBA00008335"/>
    </source>
</evidence>
<feature type="transmembrane region" description="Helical" evidence="8">
    <location>
        <begin position="287"/>
        <end position="306"/>
    </location>
</feature>
<evidence type="ECO:0000256" key="1">
    <source>
        <dbReference type="ARBA" id="ARBA00004651"/>
    </source>
</evidence>
<dbReference type="InterPro" id="IPR020846">
    <property type="entry name" value="MFS_dom"/>
</dbReference>
<feature type="transmembrane region" description="Helical" evidence="8">
    <location>
        <begin position="348"/>
        <end position="373"/>
    </location>
</feature>
<organism evidence="10 11">
    <name type="scientific">Microlunatus soli</name>
    <dbReference type="NCBI Taxonomy" id="630515"/>
    <lineage>
        <taxon>Bacteria</taxon>
        <taxon>Bacillati</taxon>
        <taxon>Actinomycetota</taxon>
        <taxon>Actinomycetes</taxon>
        <taxon>Propionibacteriales</taxon>
        <taxon>Propionibacteriaceae</taxon>
        <taxon>Microlunatus</taxon>
    </lineage>
</organism>
<dbReference type="Gene3D" id="1.20.1250.20">
    <property type="entry name" value="MFS general substrate transporter like domains"/>
    <property type="match status" value="2"/>
</dbReference>
<feature type="transmembrane region" description="Helical" evidence="8">
    <location>
        <begin position="179"/>
        <end position="200"/>
    </location>
</feature>
<feature type="transmembrane region" description="Helical" evidence="8">
    <location>
        <begin position="326"/>
        <end position="342"/>
    </location>
</feature>
<dbReference type="SUPFAM" id="SSF103473">
    <property type="entry name" value="MFS general substrate transporter"/>
    <property type="match status" value="1"/>
</dbReference>
<dbReference type="STRING" id="630515.SAMN04489812_3400"/>
<feature type="transmembrane region" description="Helical" evidence="8">
    <location>
        <begin position="54"/>
        <end position="70"/>
    </location>
</feature>
<name>A0A1H1VX10_9ACTN</name>
<feature type="transmembrane region" description="Helical" evidence="8">
    <location>
        <begin position="149"/>
        <end position="167"/>
    </location>
</feature>
<feature type="transmembrane region" description="Helical" evidence="8">
    <location>
        <begin position="261"/>
        <end position="281"/>
    </location>
</feature>
<feature type="domain" description="Major facilitator superfamily (MFS) profile" evidence="9">
    <location>
        <begin position="54"/>
        <end position="433"/>
    </location>
</feature>
<dbReference type="GO" id="GO:0022857">
    <property type="term" value="F:transmembrane transporter activity"/>
    <property type="evidence" value="ECO:0007669"/>
    <property type="project" value="InterPro"/>
</dbReference>
<keyword evidence="5 8" id="KW-0812">Transmembrane</keyword>
<keyword evidence="4" id="KW-1003">Cell membrane</keyword>
<dbReference type="PROSITE" id="PS50850">
    <property type="entry name" value="MFS"/>
    <property type="match status" value="1"/>
</dbReference>
<comment type="similarity">
    <text evidence="2">Belongs to the major facilitator superfamily.</text>
</comment>
<evidence type="ECO:0000313" key="11">
    <source>
        <dbReference type="Proteomes" id="UP000199103"/>
    </source>
</evidence>
<comment type="subcellular location">
    <subcellularLocation>
        <location evidence="1">Cell membrane</location>
        <topology evidence="1">Multi-pass membrane protein</topology>
    </subcellularLocation>
</comment>
<evidence type="ECO:0000256" key="8">
    <source>
        <dbReference type="SAM" id="Phobius"/>
    </source>
</evidence>
<feature type="transmembrane region" description="Helical" evidence="8">
    <location>
        <begin position="413"/>
        <end position="431"/>
    </location>
</feature>
<dbReference type="InterPro" id="IPR011701">
    <property type="entry name" value="MFS"/>
</dbReference>
<dbReference type="EMBL" id="LT629772">
    <property type="protein sequence ID" value="SDS89528.1"/>
    <property type="molecule type" value="Genomic_DNA"/>
</dbReference>
<proteinExistence type="inferred from homology"/>
<dbReference type="GO" id="GO:0005886">
    <property type="term" value="C:plasma membrane"/>
    <property type="evidence" value="ECO:0007669"/>
    <property type="project" value="UniProtKB-SubCell"/>
</dbReference>
<evidence type="ECO:0000313" key="10">
    <source>
        <dbReference type="EMBL" id="SDS89528.1"/>
    </source>
</evidence>
<evidence type="ECO:0000256" key="6">
    <source>
        <dbReference type="ARBA" id="ARBA00022989"/>
    </source>
</evidence>
<dbReference type="AlphaFoldDB" id="A0A1H1VX10"/>
<protein>
    <submittedName>
        <fullName evidence="10">Predicted arabinose efflux permease, MFS family</fullName>
    </submittedName>
</protein>
<keyword evidence="3" id="KW-0813">Transport</keyword>
<feature type="transmembrane region" description="Helical" evidence="8">
    <location>
        <begin position="123"/>
        <end position="143"/>
    </location>
</feature>
<evidence type="ECO:0000256" key="3">
    <source>
        <dbReference type="ARBA" id="ARBA00022448"/>
    </source>
</evidence>